<evidence type="ECO:0000256" key="5">
    <source>
        <dbReference type="ARBA" id="ARBA00022737"/>
    </source>
</evidence>
<dbReference type="GO" id="GO:0032049">
    <property type="term" value="P:cardiolipin biosynthetic process"/>
    <property type="evidence" value="ECO:0007669"/>
    <property type="project" value="InterPro"/>
</dbReference>
<keyword evidence="3" id="KW-0808">Transferase</keyword>
<keyword evidence="10" id="KW-1185">Reference proteome</keyword>
<evidence type="ECO:0000313" key="9">
    <source>
        <dbReference type="EnsemblMetazoa" id="GPPI046376-PA"/>
    </source>
</evidence>
<dbReference type="AlphaFoldDB" id="A0A1B0C148"/>
<evidence type="ECO:0000256" key="3">
    <source>
        <dbReference type="ARBA" id="ARBA00022679"/>
    </source>
</evidence>
<dbReference type="EMBL" id="JXJN01023890">
    <property type="status" value="NOT_ANNOTATED_CDS"/>
    <property type="molecule type" value="Genomic_DNA"/>
</dbReference>
<feature type="domain" description="PLD phosphodiesterase" evidence="8">
    <location>
        <begin position="290"/>
        <end position="317"/>
    </location>
</feature>
<dbReference type="SMART" id="SM00155">
    <property type="entry name" value="PLDc"/>
    <property type="match status" value="2"/>
</dbReference>
<dbReference type="NCBIfam" id="TIGR04265">
    <property type="entry name" value="bac_cardiolipin"/>
    <property type="match status" value="1"/>
</dbReference>
<keyword evidence="5" id="KW-0677">Repeat</keyword>
<reference evidence="9" key="2">
    <citation type="submission" date="2020-05" db="UniProtKB">
        <authorList>
            <consortium name="EnsemblMetazoa"/>
        </authorList>
    </citation>
    <scope>IDENTIFICATION</scope>
    <source>
        <strain evidence="9">IAEA</strain>
    </source>
</reference>
<keyword evidence="2" id="KW-1003">Cell membrane</keyword>
<evidence type="ECO:0000256" key="1">
    <source>
        <dbReference type="ARBA" id="ARBA00004236"/>
    </source>
</evidence>
<dbReference type="PANTHER" id="PTHR21248:SF22">
    <property type="entry name" value="PHOSPHOLIPASE D"/>
    <property type="match status" value="1"/>
</dbReference>
<reference evidence="10" key="1">
    <citation type="submission" date="2015-01" db="EMBL/GenBank/DDBJ databases">
        <authorList>
            <person name="Aksoy S."/>
            <person name="Warren W."/>
            <person name="Wilson R.K."/>
        </authorList>
    </citation>
    <scope>NUCLEOTIDE SEQUENCE [LARGE SCALE GENOMIC DNA]</scope>
    <source>
        <strain evidence="10">IAEA</strain>
    </source>
</reference>
<feature type="domain" description="PLD phosphodiesterase" evidence="8">
    <location>
        <begin position="111"/>
        <end position="138"/>
    </location>
</feature>
<accession>A0A1B0C148</accession>
<keyword evidence="4" id="KW-0812">Transmembrane</keyword>
<dbReference type="PANTHER" id="PTHR21248">
    <property type="entry name" value="CARDIOLIPIN SYNTHASE"/>
    <property type="match status" value="1"/>
</dbReference>
<comment type="subcellular location">
    <subcellularLocation>
        <location evidence="1">Cell membrane</location>
    </subcellularLocation>
</comment>
<dbReference type="InterPro" id="IPR001736">
    <property type="entry name" value="PLipase_D/transphosphatidylase"/>
</dbReference>
<evidence type="ECO:0000313" key="10">
    <source>
        <dbReference type="Proteomes" id="UP000092460"/>
    </source>
</evidence>
<evidence type="ECO:0000256" key="6">
    <source>
        <dbReference type="ARBA" id="ARBA00022989"/>
    </source>
</evidence>
<evidence type="ECO:0000256" key="7">
    <source>
        <dbReference type="ARBA" id="ARBA00023136"/>
    </source>
</evidence>
<sequence length="324" mass="37185">MIKRIDGVKGNKINILTHPDDMMRTVIKDINLARKNIEMVFYIWYPGGWANQVAEVLIKAAHRGIQCRLILDSAGSNNFFRSIHVKMMRGAGIKIVEALHVNILRMFFRRMDVRQHRKMILIDNRIGYTGSMNMIDPKYFKKNSGVGQWIDIMIRIEGPVVSTMRIIFSCDWEIETGEKIFFVPDRINTINKSKYNYKTHIIPSGPGYSEGFMQQILLTAIYSARKKIVITTPYLVPSDDLLRAICTAAQRGVLVCIIIPKLNDSILVRWASRAFFSELLHSGVIIYQFETGLLHTKSILVDNQLSLVGTANLDMRIHYYNETN</sequence>
<dbReference type="InterPro" id="IPR022924">
    <property type="entry name" value="Cardiolipin_synthase"/>
</dbReference>
<organism evidence="9 10">
    <name type="scientific">Glossina palpalis gambiensis</name>
    <dbReference type="NCBI Taxonomy" id="67801"/>
    <lineage>
        <taxon>Eukaryota</taxon>
        <taxon>Metazoa</taxon>
        <taxon>Ecdysozoa</taxon>
        <taxon>Arthropoda</taxon>
        <taxon>Hexapoda</taxon>
        <taxon>Insecta</taxon>
        <taxon>Pterygota</taxon>
        <taxon>Neoptera</taxon>
        <taxon>Endopterygota</taxon>
        <taxon>Diptera</taxon>
        <taxon>Brachycera</taxon>
        <taxon>Muscomorpha</taxon>
        <taxon>Hippoboscoidea</taxon>
        <taxon>Glossinidae</taxon>
        <taxon>Glossina</taxon>
    </lineage>
</organism>
<dbReference type="EMBL" id="JXJN01023891">
    <property type="status" value="NOT_ANNOTATED_CDS"/>
    <property type="molecule type" value="Genomic_DNA"/>
</dbReference>
<dbReference type="CDD" id="cd09152">
    <property type="entry name" value="PLDc_EcCLS_like_1"/>
    <property type="match status" value="1"/>
</dbReference>
<dbReference type="Proteomes" id="UP000092460">
    <property type="component" value="Unassembled WGS sequence"/>
</dbReference>
<dbReference type="EnsemblMetazoa" id="GPPI046376-RA">
    <property type="protein sequence ID" value="GPPI046376-PA"/>
    <property type="gene ID" value="GPPI046376"/>
</dbReference>
<evidence type="ECO:0000259" key="8">
    <source>
        <dbReference type="PROSITE" id="PS50035"/>
    </source>
</evidence>
<dbReference type="Gene3D" id="3.30.870.10">
    <property type="entry name" value="Endonuclease Chain A"/>
    <property type="match status" value="2"/>
</dbReference>
<proteinExistence type="predicted"/>
<name>A0A1B0C148_9MUSC</name>
<protein>
    <recommendedName>
        <fullName evidence="8">PLD phosphodiesterase domain-containing protein</fullName>
    </recommendedName>
</protein>
<dbReference type="GO" id="GO:0008808">
    <property type="term" value="F:cardiolipin synthase activity"/>
    <property type="evidence" value="ECO:0007669"/>
    <property type="project" value="InterPro"/>
</dbReference>
<evidence type="ECO:0000256" key="4">
    <source>
        <dbReference type="ARBA" id="ARBA00022692"/>
    </source>
</evidence>
<evidence type="ECO:0000256" key="2">
    <source>
        <dbReference type="ARBA" id="ARBA00022475"/>
    </source>
</evidence>
<dbReference type="VEuPathDB" id="VectorBase:GPPI046376"/>
<keyword evidence="7" id="KW-0472">Membrane</keyword>
<dbReference type="InterPro" id="IPR025202">
    <property type="entry name" value="PLD-like_dom"/>
</dbReference>
<dbReference type="Pfam" id="PF13091">
    <property type="entry name" value="PLDc_2"/>
    <property type="match status" value="2"/>
</dbReference>
<dbReference type="PROSITE" id="PS50035">
    <property type="entry name" value="PLD"/>
    <property type="match status" value="2"/>
</dbReference>
<dbReference type="SUPFAM" id="SSF56024">
    <property type="entry name" value="Phospholipase D/nuclease"/>
    <property type="match status" value="2"/>
</dbReference>
<keyword evidence="6" id="KW-1133">Transmembrane helix</keyword>
<dbReference type="GO" id="GO:0005886">
    <property type="term" value="C:plasma membrane"/>
    <property type="evidence" value="ECO:0007669"/>
    <property type="project" value="UniProtKB-SubCell"/>
</dbReference>